<dbReference type="InterPro" id="IPR001962">
    <property type="entry name" value="Asn_synthase"/>
</dbReference>
<accession>J3JLA6</accession>
<dbReference type="SUPFAM" id="SSF52402">
    <property type="entry name" value="Adenine nucleotide alpha hydrolases-like"/>
    <property type="match status" value="1"/>
</dbReference>
<proteinExistence type="predicted"/>
<evidence type="ECO:0000259" key="1">
    <source>
        <dbReference type="Pfam" id="PF00733"/>
    </source>
</evidence>
<evidence type="ECO:0000313" key="3">
    <source>
        <dbReference type="Proteomes" id="UP000007814"/>
    </source>
</evidence>
<dbReference type="GO" id="GO:0004066">
    <property type="term" value="F:asparagine synthase (glutamine-hydrolyzing) activity"/>
    <property type="evidence" value="ECO:0007669"/>
    <property type="project" value="InterPro"/>
</dbReference>
<dbReference type="eggNOG" id="COG0367">
    <property type="taxonomic scope" value="Bacteria"/>
</dbReference>
<protein>
    <submittedName>
        <fullName evidence="2">Asparagine synthase</fullName>
    </submittedName>
</protein>
<evidence type="ECO:0000313" key="2">
    <source>
        <dbReference type="EMBL" id="EJN86011.1"/>
    </source>
</evidence>
<organism evidence="2 3">
    <name type="scientific">Actinomyces naeslundii (strain ATCC 12104 / DSM 43013 / CCUG 2238 / JCM 8349 / NCTC 10301 / Howell 279)</name>
    <dbReference type="NCBI Taxonomy" id="1115803"/>
    <lineage>
        <taxon>Bacteria</taxon>
        <taxon>Bacillati</taxon>
        <taxon>Actinomycetota</taxon>
        <taxon>Actinomycetes</taxon>
        <taxon>Actinomycetales</taxon>
        <taxon>Actinomycetaceae</taxon>
        <taxon>Actinomyces</taxon>
    </lineage>
</organism>
<sequence>MLEGSPRTPRNDRQESNVQNAVVNGNGRSYVVALPDNDAAASIADRLGGPERVLASHVSGRPLLVGTLSGNRLISGSADEACVSVVGQCAVTQEEMNRYAARASAPTDFSRVQLQCSGSFLTFGSYQGNVYASGQALETRRLWWCSIGENTVISDRADVLAELADLAFDETAIALRLLPAQPHPIDQIGLWSGVQPLPGDQALLVGQDGEARRITWWNMPSEDVDLQNGAVAFRDALEKAVTSRTAGNAEVVCDLSGGLDSTPICYFAAANSGSGIVARTLFHPDPGGREDLAWAKKALTVMPNVREHLVKSTDEFVDFYEGVDEVNVVLDEPTQAITAGPRIMALLSEDAQKNAAIHLNGLGGDHILRGVAGWEHTLARSHPLLAWRRSRSEHIPAGTSVMSTLRQLSDRRSYRAWLADGIAKKAKSLRPPGVNDWSSPLALPEWLSADARETVVKAVRSLLSGLDPLHPTVAGHSDIYFARDAAKLVRGTGQLGNPFGVAYEAPLLDDRVVEAAFRVRRTERDTPLEWKPLMKSAMRGILPKGYLMRTSKVGGGAQSVRGYLRHHDVLVGLVEESGLLDGGLIDRTAFLNSTRPDRWEPPSPEIHNVVNLGKFILNQRRTAPVAA</sequence>
<dbReference type="Pfam" id="PF00733">
    <property type="entry name" value="Asn_synthase"/>
    <property type="match status" value="1"/>
</dbReference>
<gene>
    <name evidence="2" type="ORF">HMPREF1129_2966</name>
</gene>
<dbReference type="PATRIC" id="fig|1115803.3.peg.254"/>
<feature type="domain" description="Asparagine synthetase" evidence="1">
    <location>
        <begin position="233"/>
        <end position="589"/>
    </location>
</feature>
<dbReference type="Gene3D" id="3.40.50.620">
    <property type="entry name" value="HUPs"/>
    <property type="match status" value="1"/>
</dbReference>
<reference evidence="2 3" key="1">
    <citation type="submission" date="2012-07" db="EMBL/GenBank/DDBJ databases">
        <authorList>
            <person name="Durkin A.S."/>
            <person name="McCorrison J."/>
            <person name="Torralba M."/>
            <person name="Gillis M."/>
            <person name="Methe B."/>
            <person name="Sutton G."/>
            <person name="Nelson K.E."/>
        </authorList>
    </citation>
    <scope>NUCLEOTIDE SEQUENCE [LARGE SCALE GENOMIC DNA]</scope>
    <source>
        <strain evidence="3">ATCC 12104 / DSM 43013 / CCUG 2238 / JCM 8349 / NCTC 10301 / Howell 279</strain>
    </source>
</reference>
<dbReference type="Proteomes" id="UP000007814">
    <property type="component" value="Unassembled WGS sequence"/>
</dbReference>
<comment type="caution">
    <text evidence="2">The sequence shown here is derived from an EMBL/GenBank/DDBJ whole genome shotgun (WGS) entry which is preliminary data.</text>
</comment>
<dbReference type="GO" id="GO:0006529">
    <property type="term" value="P:asparagine biosynthetic process"/>
    <property type="evidence" value="ECO:0007669"/>
    <property type="project" value="InterPro"/>
</dbReference>
<name>J3JLA6_ACTNH</name>
<dbReference type="AlphaFoldDB" id="J3JLA6"/>
<dbReference type="InterPro" id="IPR014729">
    <property type="entry name" value="Rossmann-like_a/b/a_fold"/>
</dbReference>
<dbReference type="EMBL" id="ALJK01000024">
    <property type="protein sequence ID" value="EJN86011.1"/>
    <property type="molecule type" value="Genomic_DNA"/>
</dbReference>